<dbReference type="EMBL" id="OFTC01000036">
    <property type="protein sequence ID" value="SOZ38911.1"/>
    <property type="molecule type" value="Genomic_DNA"/>
</dbReference>
<geneLocation type="plasmid" evidence="3">
    <name>II</name>
</geneLocation>
<keyword evidence="5" id="KW-1185">Reference proteome</keyword>
<evidence type="ECO:0000313" key="5">
    <source>
        <dbReference type="Proteomes" id="UP000256710"/>
    </source>
</evidence>
<protein>
    <submittedName>
        <fullName evidence="3">Uncharacterized protein</fullName>
    </submittedName>
</protein>
<proteinExistence type="predicted"/>
<dbReference type="Proteomes" id="UP000256710">
    <property type="component" value="Unassembled WGS sequence"/>
</dbReference>
<dbReference type="EMBL" id="LT984807">
    <property type="protein sequence ID" value="SPD59447.1"/>
    <property type="molecule type" value="Genomic_DNA"/>
</dbReference>
<evidence type="ECO:0000256" key="1">
    <source>
        <dbReference type="SAM" id="SignalP"/>
    </source>
</evidence>
<reference evidence="4 5" key="1">
    <citation type="submission" date="2018-01" db="EMBL/GenBank/DDBJ databases">
        <authorList>
            <person name="Clerissi C."/>
        </authorList>
    </citation>
    <scope>NUCLEOTIDE SEQUENCE [LARGE SCALE GENOMIC DNA]</scope>
    <source>
        <strain evidence="2">Cupriavidus taiwanensis STM 6082</strain>
        <strain evidence="3">Cupriavidus taiwanensis STM 6160</strain>
        <plasmid evidence="3">II</plasmid>
        <plasmid evidence="4">ii</plasmid>
    </source>
</reference>
<feature type="signal peptide" evidence="1">
    <location>
        <begin position="1"/>
        <end position="25"/>
    </location>
</feature>
<keyword evidence="1" id="KW-0732">Signal</keyword>
<sequence length="110" mass="11148">MKRSRIGMAAVVALAAALALPAARAALTEEAAAAVAGSPLYLPASPANPGGLAGYQHGSQLDFTFEAHAPSKNRALKDKLTKKVLSNAVAGPRVRTGSYTLAPAPDAEPD</sequence>
<accession>A0A375HRM7</accession>
<dbReference type="RefSeq" id="WP_026164506.1">
    <property type="nucleotide sequence ID" value="NZ_AQUR01000106.1"/>
</dbReference>
<name>A0A375HRM7_9BURK</name>
<dbReference type="Proteomes" id="UP000255168">
    <property type="component" value="Plasmid II"/>
</dbReference>
<evidence type="ECO:0000313" key="4">
    <source>
        <dbReference type="Proteomes" id="UP000255168"/>
    </source>
</evidence>
<dbReference type="AlphaFoldDB" id="A0A375HRM7"/>
<evidence type="ECO:0000313" key="3">
    <source>
        <dbReference type="EMBL" id="SPD59447.1"/>
    </source>
</evidence>
<organism evidence="3 4">
    <name type="scientific">Cupriavidus neocaledonicus</name>
    <dbReference type="NCBI Taxonomy" id="1040979"/>
    <lineage>
        <taxon>Bacteria</taxon>
        <taxon>Pseudomonadati</taxon>
        <taxon>Pseudomonadota</taxon>
        <taxon>Betaproteobacteria</taxon>
        <taxon>Burkholderiales</taxon>
        <taxon>Burkholderiaceae</taxon>
        <taxon>Cupriavidus</taxon>
    </lineage>
</organism>
<gene>
    <name evidence="2" type="ORF">CBM2605_B130208</name>
    <name evidence="3" type="ORF">CBM2607_MP20099</name>
</gene>
<evidence type="ECO:0000313" key="2">
    <source>
        <dbReference type="EMBL" id="SOZ38911.1"/>
    </source>
</evidence>
<feature type="chain" id="PRO_5016994657" evidence="1">
    <location>
        <begin position="26"/>
        <end position="110"/>
    </location>
</feature>
<keyword evidence="3" id="KW-0614">Plasmid</keyword>
<geneLocation type="plasmid" evidence="4">
    <name>ii</name>
</geneLocation>